<dbReference type="EMBL" id="JAJAQI010000003">
    <property type="protein sequence ID" value="MCB4820751.1"/>
    <property type="molecule type" value="Genomic_DNA"/>
</dbReference>
<keyword evidence="2" id="KW-1185">Reference proteome</keyword>
<accession>A0A9X1L6F1</accession>
<dbReference type="Proteomes" id="UP001139311">
    <property type="component" value="Unassembled WGS sequence"/>
</dbReference>
<reference evidence="1" key="1">
    <citation type="submission" date="2021-10" db="EMBL/GenBank/DDBJ databases">
        <title>Roseicella aerolatum sp. nov., isolated from aerosols of e-waste dismantling site.</title>
        <authorList>
            <person name="Qin T."/>
        </authorList>
    </citation>
    <scope>NUCLEOTIDE SEQUENCE</scope>
    <source>
        <strain evidence="1">GB24</strain>
    </source>
</reference>
<proteinExistence type="predicted"/>
<name>A0A9X1L6F1_9PROT</name>
<organism evidence="1 2">
    <name type="scientific">Roseicella aerolata</name>
    <dbReference type="NCBI Taxonomy" id="2883479"/>
    <lineage>
        <taxon>Bacteria</taxon>
        <taxon>Pseudomonadati</taxon>
        <taxon>Pseudomonadota</taxon>
        <taxon>Alphaproteobacteria</taxon>
        <taxon>Acetobacterales</taxon>
        <taxon>Roseomonadaceae</taxon>
        <taxon>Roseicella</taxon>
    </lineage>
</organism>
<evidence type="ECO:0000313" key="1">
    <source>
        <dbReference type="EMBL" id="MCB4820751.1"/>
    </source>
</evidence>
<gene>
    <name evidence="1" type="ORF">LHA35_03285</name>
</gene>
<evidence type="ECO:0000313" key="2">
    <source>
        <dbReference type="Proteomes" id="UP001139311"/>
    </source>
</evidence>
<protein>
    <submittedName>
        <fullName evidence="1">Uncharacterized protein</fullName>
    </submittedName>
</protein>
<sequence>MADMPDLAMLRLWRGAEHVHRLGPRALAELLAEIGAAHGCSAAILERLAAYRRLSPGMIRVAGADAFPPVLREVPR</sequence>
<dbReference type="AlphaFoldDB" id="A0A9X1L6F1"/>
<dbReference type="RefSeq" id="WP_226604405.1">
    <property type="nucleotide sequence ID" value="NZ_JAJAQI010000003.1"/>
</dbReference>
<comment type="caution">
    <text evidence="1">The sequence shown here is derived from an EMBL/GenBank/DDBJ whole genome shotgun (WGS) entry which is preliminary data.</text>
</comment>